<proteinExistence type="predicted"/>
<dbReference type="SMART" id="SM00597">
    <property type="entry name" value="ZnF_TTF"/>
    <property type="match status" value="1"/>
</dbReference>
<keyword evidence="2" id="KW-0418">Kinase</keyword>
<keyword evidence="2" id="KW-0808">Transferase</keyword>
<dbReference type="Proteomes" id="UP000225706">
    <property type="component" value="Unassembled WGS sequence"/>
</dbReference>
<organism evidence="2 3">
    <name type="scientific">Stylophora pistillata</name>
    <name type="common">Smooth cauliflower coral</name>
    <dbReference type="NCBI Taxonomy" id="50429"/>
    <lineage>
        <taxon>Eukaryota</taxon>
        <taxon>Metazoa</taxon>
        <taxon>Cnidaria</taxon>
        <taxon>Anthozoa</taxon>
        <taxon>Hexacorallia</taxon>
        <taxon>Scleractinia</taxon>
        <taxon>Astrocoeniina</taxon>
        <taxon>Pocilloporidae</taxon>
        <taxon>Stylophora</taxon>
    </lineage>
</organism>
<evidence type="ECO:0000313" key="3">
    <source>
        <dbReference type="Proteomes" id="UP000225706"/>
    </source>
</evidence>
<keyword evidence="3" id="KW-1185">Reference proteome</keyword>
<dbReference type="STRING" id="50429.A0A2B4R890"/>
<dbReference type="InterPro" id="IPR025398">
    <property type="entry name" value="DUF4371"/>
</dbReference>
<dbReference type="PANTHER" id="PTHR46289">
    <property type="entry name" value="52 KDA REPRESSOR OF THE INHIBITOR OF THE PROTEIN KINASE-LIKE PROTEIN-RELATED"/>
    <property type="match status" value="1"/>
</dbReference>
<reference evidence="3" key="1">
    <citation type="journal article" date="2017" name="bioRxiv">
        <title>Comparative analysis of the genomes of Stylophora pistillata and Acropora digitifera provides evidence for extensive differences between species of corals.</title>
        <authorList>
            <person name="Voolstra C.R."/>
            <person name="Li Y."/>
            <person name="Liew Y.J."/>
            <person name="Baumgarten S."/>
            <person name="Zoccola D."/>
            <person name="Flot J.-F."/>
            <person name="Tambutte S."/>
            <person name="Allemand D."/>
            <person name="Aranda M."/>
        </authorList>
    </citation>
    <scope>NUCLEOTIDE SEQUENCE [LARGE SCALE GENOMIC DNA]</scope>
</reference>
<feature type="domain" description="TTF-type" evidence="1">
    <location>
        <begin position="58"/>
        <end position="161"/>
    </location>
</feature>
<dbReference type="PANTHER" id="PTHR46289:SF14">
    <property type="entry name" value="DUF4371 DOMAIN-CONTAINING PROTEIN"/>
    <property type="match status" value="1"/>
</dbReference>
<accession>A0A2B4R890</accession>
<gene>
    <name evidence="2" type="primary">PRKRIR</name>
    <name evidence="2" type="ORF">AWC38_SpisGene23437</name>
</gene>
<dbReference type="EMBL" id="LSMT01001283">
    <property type="protein sequence ID" value="PFX12577.1"/>
    <property type="molecule type" value="Genomic_DNA"/>
</dbReference>
<evidence type="ECO:0000259" key="1">
    <source>
        <dbReference type="SMART" id="SM00597"/>
    </source>
</evidence>
<dbReference type="SUPFAM" id="SSF53098">
    <property type="entry name" value="Ribonuclease H-like"/>
    <property type="match status" value="1"/>
</dbReference>
<dbReference type="GO" id="GO:0046983">
    <property type="term" value="F:protein dimerization activity"/>
    <property type="evidence" value="ECO:0007669"/>
    <property type="project" value="InterPro"/>
</dbReference>
<name>A0A2B4R890_STYPI</name>
<feature type="non-terminal residue" evidence="2">
    <location>
        <position position="769"/>
    </location>
</feature>
<dbReference type="Pfam" id="PF14291">
    <property type="entry name" value="DUF4371"/>
    <property type="match status" value="1"/>
</dbReference>
<dbReference type="InterPro" id="IPR006580">
    <property type="entry name" value="Znf_TTF"/>
</dbReference>
<dbReference type="AlphaFoldDB" id="A0A2B4R890"/>
<dbReference type="Pfam" id="PF05699">
    <property type="entry name" value="Dimer_Tnp_hAT"/>
    <property type="match status" value="1"/>
</dbReference>
<sequence length="769" mass="87396">MVRGDPVCLKEDCSQYDIGLVFKEISSYSDQNKLKFIENVWKPGELFDFPASVECSNSNRHFVWSWLKRFPWLAYSKYLDGVFCLPCVLFGVQCGRNANKLDKLYKSPLTLWTSAVSRFTKHSSGKCEMHNFAVIAMENFLKNIRREAVPINQEINNLLQQQINRNREILKSLFKTIIFCGKNNVALRGRRDDDPGNANLCGNFQALLEFRMESGDQTLQHHLETAPRNATYISKTIQNEMIATVGAIIVNNLSQEIRDSKYFSIMSDEAADISNKENLSVVIRFLDSTKTVREEFVGFYLCEDGTTGAAIKDLIISAVTDLGLSMNDCRGQCYDGAGNMSGRLNGASSLIRAQHDKAIYVHCMNHRLNLCVADTCQLPLVRNMMDVVRKISEFFDNSPMRQQHLISKIGALIPAANHFVLVNVCKTRWIERIDGMDRIVELLHPVVATLEDISMNRNAPGCGNWNHNSRNDAQALINAITFPFIVTLVIVRHILDLTRPLTVRLQKKAMDLLKAKEEIVLLKSVLRDMQTDIDTRHHALYEEAVTLARLVSVQPSMPRINQRQVHRNNAPAPTPEYYYRINLTTDFLNHALMQLNSRFEDDVFVCYKGFSVIPSILLATDPIWKDNVREFCNHYRQDLPNYAGLAAELMLWERMWKSKNDRREEIPDSIATTLEQIDKGAYVNVYTILQILITIPISSASCERSISTLRNLKTYLRNAMVQDRLNGLALINSNTPDGTEGGAIHSEETAGLADEDKIYEKFDAGNEDE</sequence>
<dbReference type="OrthoDB" id="5986682at2759"/>
<evidence type="ECO:0000313" key="2">
    <source>
        <dbReference type="EMBL" id="PFX12577.1"/>
    </source>
</evidence>
<dbReference type="InterPro" id="IPR052958">
    <property type="entry name" value="IFN-induced_PKR_regulator"/>
</dbReference>
<dbReference type="InterPro" id="IPR012337">
    <property type="entry name" value="RNaseH-like_sf"/>
</dbReference>
<dbReference type="GO" id="GO:0016301">
    <property type="term" value="F:kinase activity"/>
    <property type="evidence" value="ECO:0007669"/>
    <property type="project" value="UniProtKB-KW"/>
</dbReference>
<dbReference type="InterPro" id="IPR008906">
    <property type="entry name" value="HATC_C_dom"/>
</dbReference>
<protein>
    <submittedName>
        <fullName evidence="2">52 kDa repressor of the inhibitor of the protein kinase</fullName>
    </submittedName>
</protein>
<comment type="caution">
    <text evidence="2">The sequence shown here is derived from an EMBL/GenBank/DDBJ whole genome shotgun (WGS) entry which is preliminary data.</text>
</comment>